<sequence length="509" mass="58024">MQRILKRYSALRPYSKGEGVDSANLKLTQLEVSALENKLESDRGRIINSAAVRRLQQKTQVFPLERNAAVRSRLTHSLEVQQAGRFITRTVFQLLRKQQQADQEVLDLERATETLVEMACLMHDIGNPPFGHFGEEIISRWFAEKLPKLEVFKQSLPDAAQSQLREELLLELQQFEGNAQAIRLLFSLQKLNLTYLQSACVLKYTRCATQPKPEASHPLSYLQKKPGFYFSEKKFIEDLWQQLDLQPGHRFALSYLMEAADDISYCLADIEDSVDKDILTYTELARLLKEEFAQQYPQSPEGAHFKGKSFNQLVDEALDAAKQENYNKDHAFFVKLRVKLIHPLVEHAAQAFVDQLAQVAEGSLNKALLEDDSPCHALISTLKKVAFKHVFNVSEVTTLMLQGHRIITGLLDFYLPLLQLPKEDFSLLAKGRRVPGKQLLFEVLLVDRMPRKHLKAYQLLCASAADLGAGELDAATWELYCRCRLLQDMISGMTDQYALDEYQILAATH</sequence>
<dbReference type="SMART" id="SM00471">
    <property type="entry name" value="HDc"/>
    <property type="match status" value="1"/>
</dbReference>
<dbReference type="Gene3D" id="1.10.3410.10">
    <property type="entry name" value="putative deoxyguanosinetriphosphate triphosphohydrolase like domain"/>
    <property type="match status" value="1"/>
</dbReference>
<dbReference type="InterPro" id="IPR006674">
    <property type="entry name" value="HD_domain"/>
</dbReference>
<evidence type="ECO:0000313" key="3">
    <source>
        <dbReference type="EMBL" id="GLR63268.1"/>
    </source>
</evidence>
<proteinExistence type="predicted"/>
<evidence type="ECO:0000313" key="4">
    <source>
        <dbReference type="Proteomes" id="UP001156682"/>
    </source>
</evidence>
<keyword evidence="1" id="KW-0378">Hydrolase</keyword>
<reference evidence="4" key="1">
    <citation type="journal article" date="2019" name="Int. J. Syst. Evol. Microbiol.">
        <title>The Global Catalogue of Microorganisms (GCM) 10K type strain sequencing project: providing services to taxonomists for standard genome sequencing and annotation.</title>
        <authorList>
            <consortium name="The Broad Institute Genomics Platform"/>
            <consortium name="The Broad Institute Genome Sequencing Center for Infectious Disease"/>
            <person name="Wu L."/>
            <person name="Ma J."/>
        </authorList>
    </citation>
    <scope>NUCLEOTIDE SEQUENCE [LARGE SCALE GENOMIC DNA]</scope>
    <source>
        <strain evidence="4">NBRC 100033</strain>
    </source>
</reference>
<dbReference type="SUPFAM" id="SSF109604">
    <property type="entry name" value="HD-domain/PDEase-like"/>
    <property type="match status" value="1"/>
</dbReference>
<dbReference type="CDD" id="cd00077">
    <property type="entry name" value="HDc"/>
    <property type="match status" value="1"/>
</dbReference>
<dbReference type="NCBIfam" id="NF003429">
    <property type="entry name" value="PRK04926.1"/>
    <property type="match status" value="1"/>
</dbReference>
<gene>
    <name evidence="3" type="primary">dgt</name>
    <name evidence="3" type="ORF">GCM10007878_07030</name>
</gene>
<evidence type="ECO:0000256" key="1">
    <source>
        <dbReference type="ARBA" id="ARBA00022801"/>
    </source>
</evidence>
<protein>
    <submittedName>
        <fullName evidence="3">Deoxyguanosinetriphosphate triphosphohydrolase</fullName>
    </submittedName>
</protein>
<dbReference type="NCBIfam" id="TIGR01353">
    <property type="entry name" value="dGTP_triPase"/>
    <property type="match status" value="1"/>
</dbReference>
<keyword evidence="4" id="KW-1185">Reference proteome</keyword>
<dbReference type="Gene3D" id="1.10.3210.10">
    <property type="entry name" value="Hypothetical protein af1432"/>
    <property type="match status" value="2"/>
</dbReference>
<comment type="caution">
    <text evidence="3">The sequence shown here is derived from an EMBL/GenBank/DDBJ whole genome shotgun (WGS) entry which is preliminary data.</text>
</comment>
<dbReference type="PANTHER" id="PTHR11373:SF32">
    <property type="entry name" value="DEOXYGUANOSINETRIPHOSPHATE TRIPHOSPHOHYDROLASE"/>
    <property type="match status" value="1"/>
</dbReference>
<dbReference type="InterPro" id="IPR023293">
    <property type="entry name" value="dGTP_triP_hydro_central_sf"/>
</dbReference>
<dbReference type="InterPro" id="IPR003607">
    <property type="entry name" value="HD/PDEase_dom"/>
</dbReference>
<dbReference type="Proteomes" id="UP001156682">
    <property type="component" value="Unassembled WGS sequence"/>
</dbReference>
<dbReference type="RefSeq" id="WP_027852147.1">
    <property type="nucleotide sequence ID" value="NZ_BSOR01000015.1"/>
</dbReference>
<accession>A0ABQ5ZW54</accession>
<feature type="domain" description="HD" evidence="2">
    <location>
        <begin position="73"/>
        <end position="266"/>
    </location>
</feature>
<dbReference type="Pfam" id="PF01966">
    <property type="entry name" value="HD"/>
    <property type="match status" value="1"/>
</dbReference>
<organism evidence="3 4">
    <name type="scientific">Marinospirillum insulare</name>
    <dbReference type="NCBI Taxonomy" id="217169"/>
    <lineage>
        <taxon>Bacteria</taxon>
        <taxon>Pseudomonadati</taxon>
        <taxon>Pseudomonadota</taxon>
        <taxon>Gammaproteobacteria</taxon>
        <taxon>Oceanospirillales</taxon>
        <taxon>Oceanospirillaceae</taxon>
        <taxon>Marinospirillum</taxon>
    </lineage>
</organism>
<name>A0ABQ5ZW54_9GAMM</name>
<dbReference type="PROSITE" id="PS51831">
    <property type="entry name" value="HD"/>
    <property type="match status" value="1"/>
</dbReference>
<dbReference type="PANTHER" id="PTHR11373">
    <property type="entry name" value="DEOXYNUCLEOSIDE TRIPHOSPHATE TRIPHOSPHOHYDROLASE"/>
    <property type="match status" value="1"/>
</dbReference>
<dbReference type="InterPro" id="IPR006261">
    <property type="entry name" value="dGTPase"/>
</dbReference>
<dbReference type="InterPro" id="IPR050135">
    <property type="entry name" value="dGTPase-like"/>
</dbReference>
<evidence type="ECO:0000259" key="2">
    <source>
        <dbReference type="PROSITE" id="PS51831"/>
    </source>
</evidence>
<dbReference type="EMBL" id="BSOR01000015">
    <property type="protein sequence ID" value="GLR63268.1"/>
    <property type="molecule type" value="Genomic_DNA"/>
</dbReference>